<keyword evidence="2" id="KW-0805">Transcription regulation</keyword>
<keyword evidence="5" id="KW-0539">Nucleus</keyword>
<evidence type="ECO:0000256" key="5">
    <source>
        <dbReference type="ARBA" id="ARBA00023242"/>
    </source>
</evidence>
<dbReference type="EMBL" id="NAJL01000005">
    <property type="protein sequence ID" value="TKA32395.1"/>
    <property type="molecule type" value="Genomic_DNA"/>
</dbReference>
<organism evidence="7 8">
    <name type="scientific">Salinomyces thailandicus</name>
    <dbReference type="NCBI Taxonomy" id="706561"/>
    <lineage>
        <taxon>Eukaryota</taxon>
        <taxon>Fungi</taxon>
        <taxon>Dikarya</taxon>
        <taxon>Ascomycota</taxon>
        <taxon>Pezizomycotina</taxon>
        <taxon>Dothideomycetes</taxon>
        <taxon>Dothideomycetidae</taxon>
        <taxon>Mycosphaerellales</taxon>
        <taxon>Teratosphaeriaceae</taxon>
        <taxon>Salinomyces</taxon>
    </lineage>
</organism>
<keyword evidence="4" id="KW-0804">Transcription</keyword>
<name>A0A4U0UDH6_9PEZI</name>
<proteinExistence type="predicted"/>
<gene>
    <name evidence="7" type="ORF">B0A50_01501</name>
</gene>
<sequence>MHGMLERICQRLEIDPPDALRSHREALNDGGQTASHDYDPDDEGVCELSPPVSPSVVKAPIDSYLTGVQETSPYAQSGPAQSSPHKARRNTFGTADMITKGKISLDSAEALVHYYLTHLDPFLYSIASSYKGIEDVRRASPALLAAMCTVSAFQKAENRDLFDICNREYRQLVSTALFEKRDVEHIRALCVGSFWLPNASRILNGDAIRRSADCRLHCHFHELAEHTTAPSTAATPVVNDKAADRVRLWYLLFVCDQQISILHNRDCVMHPENDVIEGRESLLATNKPSNENVRLVSQVSLLVIMGQIRDVFGSEQPRPVPKALSVQLAHFTRELDQWFARFHPIFEADPNIGNFPSAGLSLHNQFGRLYLGHHILRGLQKSDPIPLHFQQAALAAREAAAKIFSMIIENEALRANVVGIPHYFHIMISFAGHFLLEACMKYSEQLSVSVEDEFRRIAAVLALFSSTDVVPQHPLGRVTTGLMRKLSECAAALGFESVLTGSPFECLEGYLATARDFGTRSVADGAVDGLVPAATPFDWQGMPSDFLYTDFADFNFADPHFDFMT</sequence>
<evidence type="ECO:0000256" key="4">
    <source>
        <dbReference type="ARBA" id="ARBA00023163"/>
    </source>
</evidence>
<keyword evidence="8" id="KW-1185">Reference proteome</keyword>
<dbReference type="GO" id="GO:0000976">
    <property type="term" value="F:transcription cis-regulatory region binding"/>
    <property type="evidence" value="ECO:0007669"/>
    <property type="project" value="TreeGrafter"/>
</dbReference>
<feature type="region of interest" description="Disordered" evidence="6">
    <location>
        <begin position="22"/>
        <end position="45"/>
    </location>
</feature>
<evidence type="ECO:0000256" key="6">
    <source>
        <dbReference type="SAM" id="MobiDB-lite"/>
    </source>
</evidence>
<dbReference type="GO" id="GO:0000981">
    <property type="term" value="F:DNA-binding transcription factor activity, RNA polymerase II-specific"/>
    <property type="evidence" value="ECO:0007669"/>
    <property type="project" value="TreeGrafter"/>
</dbReference>
<dbReference type="Proteomes" id="UP000308549">
    <property type="component" value="Unassembled WGS sequence"/>
</dbReference>
<dbReference type="InterPro" id="IPR051089">
    <property type="entry name" value="prtT"/>
</dbReference>
<dbReference type="GO" id="GO:0005634">
    <property type="term" value="C:nucleus"/>
    <property type="evidence" value="ECO:0007669"/>
    <property type="project" value="UniProtKB-SubCell"/>
</dbReference>
<comment type="caution">
    <text evidence="7">The sequence shown here is derived from an EMBL/GenBank/DDBJ whole genome shotgun (WGS) entry which is preliminary data.</text>
</comment>
<dbReference type="PANTHER" id="PTHR31845">
    <property type="entry name" value="FINGER DOMAIN PROTEIN, PUTATIVE-RELATED"/>
    <property type="match status" value="1"/>
</dbReference>
<protein>
    <recommendedName>
        <fullName evidence="9">Transcription factor domain-containing protein</fullName>
    </recommendedName>
</protein>
<keyword evidence="3" id="KW-0238">DNA-binding</keyword>
<dbReference type="AlphaFoldDB" id="A0A4U0UDH6"/>
<evidence type="ECO:0000313" key="7">
    <source>
        <dbReference type="EMBL" id="TKA32395.1"/>
    </source>
</evidence>
<evidence type="ECO:0008006" key="9">
    <source>
        <dbReference type="Google" id="ProtNLM"/>
    </source>
</evidence>
<dbReference type="CDD" id="cd12148">
    <property type="entry name" value="fungal_TF_MHR"/>
    <property type="match status" value="1"/>
</dbReference>
<evidence type="ECO:0000256" key="3">
    <source>
        <dbReference type="ARBA" id="ARBA00023125"/>
    </source>
</evidence>
<evidence type="ECO:0000256" key="2">
    <source>
        <dbReference type="ARBA" id="ARBA00023015"/>
    </source>
</evidence>
<dbReference type="OrthoDB" id="1925334at2759"/>
<evidence type="ECO:0000313" key="8">
    <source>
        <dbReference type="Proteomes" id="UP000308549"/>
    </source>
</evidence>
<comment type="subcellular location">
    <subcellularLocation>
        <location evidence="1">Nucleus</location>
    </subcellularLocation>
</comment>
<accession>A0A4U0UDH6</accession>
<reference evidence="7 8" key="1">
    <citation type="submission" date="2017-03" db="EMBL/GenBank/DDBJ databases">
        <title>Genomes of endolithic fungi from Antarctica.</title>
        <authorList>
            <person name="Coleine C."/>
            <person name="Masonjones S."/>
            <person name="Stajich J.E."/>
        </authorList>
    </citation>
    <scope>NUCLEOTIDE SEQUENCE [LARGE SCALE GENOMIC DNA]</scope>
    <source>
        <strain evidence="7 8">CCFEE 6315</strain>
    </source>
</reference>
<dbReference type="PANTHER" id="PTHR31845:SF17">
    <property type="entry name" value="ZN(II)2CYS6 TRANSCRIPTION FACTOR (EUROFUNG)"/>
    <property type="match status" value="1"/>
</dbReference>
<evidence type="ECO:0000256" key="1">
    <source>
        <dbReference type="ARBA" id="ARBA00004123"/>
    </source>
</evidence>